<reference evidence="2" key="1">
    <citation type="submission" date="2023-05" db="EMBL/GenBank/DDBJ databases">
        <title>Anaerotaeda fermentans gen. nov., sp. nov., a novel anaerobic planctomycete of the new family within the order Sedimentisphaerales isolated from Taman Peninsula, Russia.</title>
        <authorList>
            <person name="Khomyakova M.A."/>
            <person name="Merkel A.Y."/>
            <person name="Slobodkin A.I."/>
        </authorList>
    </citation>
    <scope>NUCLEOTIDE SEQUENCE</scope>
    <source>
        <strain evidence="2">M17dextr</strain>
    </source>
</reference>
<dbReference type="InterPro" id="IPR036388">
    <property type="entry name" value="WH-like_DNA-bd_sf"/>
</dbReference>
<organism evidence="2 3">
    <name type="scientific">Anaerobaca lacustris</name>
    <dbReference type="NCBI Taxonomy" id="3044600"/>
    <lineage>
        <taxon>Bacteria</taxon>
        <taxon>Pseudomonadati</taxon>
        <taxon>Planctomycetota</taxon>
        <taxon>Phycisphaerae</taxon>
        <taxon>Sedimentisphaerales</taxon>
        <taxon>Anaerobacaceae</taxon>
        <taxon>Anaerobaca</taxon>
    </lineage>
</organism>
<keyword evidence="1" id="KW-0238">DNA-binding</keyword>
<sequence length="143" mass="16197">MKLSTRTRYGIRAVIELSQHEGKRPLQLKAIAERQGISVKYLEQLMSLLRSSGFVRSIRGSKGGYVLARPPEQIRLNEIFRCLEGPVTTAECTEDAEYCDRAADCAAREVWMQVEEAIQRVLRSITLADMVHRVQTPTPSYSI</sequence>
<dbReference type="GO" id="GO:0003677">
    <property type="term" value="F:DNA binding"/>
    <property type="evidence" value="ECO:0007669"/>
    <property type="project" value="UniProtKB-KW"/>
</dbReference>
<dbReference type="Proteomes" id="UP001431776">
    <property type="component" value="Unassembled WGS sequence"/>
</dbReference>
<keyword evidence="3" id="KW-1185">Reference proteome</keyword>
<dbReference type="AlphaFoldDB" id="A0AAW6TUU2"/>
<dbReference type="InterPro" id="IPR000944">
    <property type="entry name" value="Tscrpt_reg_Rrf2"/>
</dbReference>
<dbReference type="GO" id="GO:0003700">
    <property type="term" value="F:DNA-binding transcription factor activity"/>
    <property type="evidence" value="ECO:0007669"/>
    <property type="project" value="TreeGrafter"/>
</dbReference>
<gene>
    <name evidence="2" type="ORF">QJ522_08680</name>
</gene>
<dbReference type="PROSITE" id="PS51197">
    <property type="entry name" value="HTH_RRF2_2"/>
    <property type="match status" value="1"/>
</dbReference>
<dbReference type="SUPFAM" id="SSF46785">
    <property type="entry name" value="Winged helix' DNA-binding domain"/>
    <property type="match status" value="1"/>
</dbReference>
<dbReference type="Gene3D" id="1.10.10.10">
    <property type="entry name" value="Winged helix-like DNA-binding domain superfamily/Winged helix DNA-binding domain"/>
    <property type="match status" value="1"/>
</dbReference>
<comment type="caution">
    <text evidence="2">The sequence shown here is derived from an EMBL/GenBank/DDBJ whole genome shotgun (WGS) entry which is preliminary data.</text>
</comment>
<dbReference type="GO" id="GO:0005829">
    <property type="term" value="C:cytosol"/>
    <property type="evidence" value="ECO:0007669"/>
    <property type="project" value="TreeGrafter"/>
</dbReference>
<dbReference type="RefSeq" id="WP_349244524.1">
    <property type="nucleotide sequence ID" value="NZ_JASCXX010000008.1"/>
</dbReference>
<protein>
    <submittedName>
        <fullName evidence="2">Rrf2 family transcriptional regulator</fullName>
    </submittedName>
</protein>
<accession>A0AAW6TUU2</accession>
<dbReference type="FunFam" id="1.10.10.10:FF:000735">
    <property type="entry name" value="Rrf2 family transcriptional regulator"/>
    <property type="match status" value="1"/>
</dbReference>
<dbReference type="NCBIfam" id="TIGR00738">
    <property type="entry name" value="rrf2_super"/>
    <property type="match status" value="1"/>
</dbReference>
<dbReference type="PANTHER" id="PTHR33221">
    <property type="entry name" value="WINGED HELIX-TURN-HELIX TRANSCRIPTIONAL REGULATOR, RRF2 FAMILY"/>
    <property type="match status" value="1"/>
</dbReference>
<dbReference type="PANTHER" id="PTHR33221:SF5">
    <property type="entry name" value="HTH-TYPE TRANSCRIPTIONAL REGULATOR ISCR"/>
    <property type="match status" value="1"/>
</dbReference>
<dbReference type="Pfam" id="PF02082">
    <property type="entry name" value="Rrf2"/>
    <property type="match status" value="1"/>
</dbReference>
<evidence type="ECO:0000313" key="3">
    <source>
        <dbReference type="Proteomes" id="UP001431776"/>
    </source>
</evidence>
<name>A0AAW6TUU2_9BACT</name>
<evidence type="ECO:0000256" key="1">
    <source>
        <dbReference type="ARBA" id="ARBA00023125"/>
    </source>
</evidence>
<evidence type="ECO:0000313" key="2">
    <source>
        <dbReference type="EMBL" id="MDI6449117.1"/>
    </source>
</evidence>
<dbReference type="EMBL" id="JASCXX010000008">
    <property type="protein sequence ID" value="MDI6449117.1"/>
    <property type="molecule type" value="Genomic_DNA"/>
</dbReference>
<dbReference type="InterPro" id="IPR036390">
    <property type="entry name" value="WH_DNA-bd_sf"/>
</dbReference>
<proteinExistence type="predicted"/>